<protein>
    <submittedName>
        <fullName evidence="2">Uncharacterized protein</fullName>
    </submittedName>
</protein>
<proteinExistence type="predicted"/>
<accession>A0ABV6WZB2</accession>
<feature type="transmembrane region" description="Helical" evidence="1">
    <location>
        <begin position="192"/>
        <end position="214"/>
    </location>
</feature>
<keyword evidence="1" id="KW-0472">Membrane</keyword>
<gene>
    <name evidence="2" type="ORF">ACEZDB_12035</name>
</gene>
<comment type="caution">
    <text evidence="2">The sequence shown here is derived from an EMBL/GenBank/DDBJ whole genome shotgun (WGS) entry which is preliminary data.</text>
</comment>
<organism evidence="2 3">
    <name type="scientific">Streptacidiphilus alkalitolerans</name>
    <dbReference type="NCBI Taxonomy" id="3342712"/>
    <lineage>
        <taxon>Bacteria</taxon>
        <taxon>Bacillati</taxon>
        <taxon>Actinomycetota</taxon>
        <taxon>Actinomycetes</taxon>
        <taxon>Kitasatosporales</taxon>
        <taxon>Streptomycetaceae</taxon>
        <taxon>Streptacidiphilus</taxon>
    </lineage>
</organism>
<dbReference type="RefSeq" id="WP_380551839.1">
    <property type="nucleotide sequence ID" value="NZ_JBHEZY010000004.1"/>
</dbReference>
<reference evidence="2 3" key="1">
    <citation type="submission" date="2024-09" db="EMBL/GenBank/DDBJ databases">
        <authorList>
            <person name="Lee S.D."/>
        </authorList>
    </citation>
    <scope>NUCLEOTIDE SEQUENCE [LARGE SCALE GENOMIC DNA]</scope>
    <source>
        <strain evidence="2 3">N1-3</strain>
    </source>
</reference>
<dbReference type="EMBL" id="JBHEZY010000004">
    <property type="protein sequence ID" value="MFC1431374.1"/>
    <property type="molecule type" value="Genomic_DNA"/>
</dbReference>
<dbReference type="Proteomes" id="UP001592530">
    <property type="component" value="Unassembled WGS sequence"/>
</dbReference>
<sequence>MATIYAAGDDYTRRALESFSPIITKAIEQYNEYKKLTDKMWGEEGLNATLTRALEDWKSSGAGAVAQLVSHSIQAGPLSDRLREQTEALLKVYPGSSQEQAGQLAYYMTLLGQDAPPTPLLPPQALEAAVAFCEEVQAAEPVSRTTAATAVVEMPVEFGEELDALIAEVTSSYTGDRHMEADYLCAVVTVSVFAAFICLLTVNTALVALGFLFWDMLNRSRNIGDAAKKRFEEKFPEE</sequence>
<evidence type="ECO:0000256" key="1">
    <source>
        <dbReference type="SAM" id="Phobius"/>
    </source>
</evidence>
<name>A0ABV6WZB2_9ACTN</name>
<evidence type="ECO:0000313" key="2">
    <source>
        <dbReference type="EMBL" id="MFC1431374.1"/>
    </source>
</evidence>
<keyword evidence="1" id="KW-0812">Transmembrane</keyword>
<keyword evidence="1" id="KW-1133">Transmembrane helix</keyword>
<evidence type="ECO:0000313" key="3">
    <source>
        <dbReference type="Proteomes" id="UP001592530"/>
    </source>
</evidence>